<reference evidence="2" key="1">
    <citation type="journal article" date="2008" name="Nat. Genet.">
        <title>The Pristionchus pacificus genome provides a unique perspective on nematode lifestyle and parasitism.</title>
        <authorList>
            <person name="Dieterich C."/>
            <person name="Clifton S.W."/>
            <person name="Schuster L.N."/>
            <person name="Chinwalla A."/>
            <person name="Delehaunty K."/>
            <person name="Dinkelacker I."/>
            <person name="Fulton L."/>
            <person name="Fulton R."/>
            <person name="Godfrey J."/>
            <person name="Minx P."/>
            <person name="Mitreva M."/>
            <person name="Roeseler W."/>
            <person name="Tian H."/>
            <person name="Witte H."/>
            <person name="Yang S.P."/>
            <person name="Wilson R.K."/>
            <person name="Sommer R.J."/>
        </authorList>
    </citation>
    <scope>NUCLEOTIDE SEQUENCE [LARGE SCALE GENOMIC DNA]</scope>
    <source>
        <strain evidence="2">PS312</strain>
    </source>
</reference>
<keyword evidence="2" id="KW-1185">Reference proteome</keyword>
<dbReference type="EnsemblMetazoa" id="PPA43167.1">
    <property type="protein sequence ID" value="PPA43167.1"/>
    <property type="gene ID" value="WBGene00281536"/>
</dbReference>
<proteinExistence type="predicted"/>
<organism evidence="1 2">
    <name type="scientific">Pristionchus pacificus</name>
    <name type="common">Parasitic nematode worm</name>
    <dbReference type="NCBI Taxonomy" id="54126"/>
    <lineage>
        <taxon>Eukaryota</taxon>
        <taxon>Metazoa</taxon>
        <taxon>Ecdysozoa</taxon>
        <taxon>Nematoda</taxon>
        <taxon>Chromadorea</taxon>
        <taxon>Rhabditida</taxon>
        <taxon>Rhabditina</taxon>
        <taxon>Diplogasteromorpha</taxon>
        <taxon>Diplogasteroidea</taxon>
        <taxon>Neodiplogasteridae</taxon>
        <taxon>Pristionchus</taxon>
    </lineage>
</organism>
<protein>
    <submittedName>
        <fullName evidence="1">Uncharacterized protein</fullName>
    </submittedName>
</protein>
<dbReference type="OrthoDB" id="7480412at2759"/>
<sequence length="227" mass="25427">APLLSSWAVRDHQRGDFLAPPPPPSPIPLFLVTPLVVLPGDASKPVEALQETYVVSHFSLPFSRYYYSPRHHCKISPVAVGRICVCSVGDGRVFTVAVWWNKTQLMRNEWCDGPDIPLHGATLEHTESSVLLGRELRIDGSIGSELLRRKRAAWAAYSSIREMRCFQSIFDTHVLPALCSLMKSNDFLALVSAMPPFTKTSISLIQTSSSLREICRWNESLHNAREE</sequence>
<reference evidence="1" key="2">
    <citation type="submission" date="2022-06" db="UniProtKB">
        <authorList>
            <consortium name="EnsemblMetazoa"/>
        </authorList>
    </citation>
    <scope>IDENTIFICATION</scope>
    <source>
        <strain evidence="1">PS312</strain>
    </source>
</reference>
<accession>A0A2A6CD88</accession>
<name>A0A2A6CD88_PRIPA</name>
<accession>A0A8R1Z5C9</accession>
<dbReference type="Proteomes" id="UP000005239">
    <property type="component" value="Unassembled WGS sequence"/>
</dbReference>
<evidence type="ECO:0000313" key="1">
    <source>
        <dbReference type="EnsemblMetazoa" id="PPA43167.1"/>
    </source>
</evidence>
<gene>
    <name evidence="1" type="primary">WBGene00281536</name>
</gene>
<dbReference type="AlphaFoldDB" id="A0A2A6CD88"/>
<evidence type="ECO:0000313" key="2">
    <source>
        <dbReference type="Proteomes" id="UP000005239"/>
    </source>
</evidence>